<keyword evidence="2" id="KW-0732">Signal</keyword>
<evidence type="ECO:0000313" key="4">
    <source>
        <dbReference type="Proteomes" id="UP000682877"/>
    </source>
</evidence>
<evidence type="ECO:0008006" key="5">
    <source>
        <dbReference type="Google" id="ProtNLM"/>
    </source>
</evidence>
<feature type="chain" id="PRO_5035910697" description="Transmembrane protein" evidence="2">
    <location>
        <begin position="23"/>
        <end position="135"/>
    </location>
</feature>
<feature type="compositionally biased region" description="Low complexity" evidence="1">
    <location>
        <begin position="107"/>
        <end position="116"/>
    </location>
</feature>
<feature type="region of interest" description="Disordered" evidence="1">
    <location>
        <begin position="88"/>
        <end position="116"/>
    </location>
</feature>
<sequence>MASHFFLVFILVILTVANGISAADSEKSQAPSSSKTPADNKPKVDNSTKSLIDNLGPSQDYPDYEIPLELAPDGVVVVGDYVPISPIGGRQTPDTLAQPEADQDVKSSTSSSASRSSSTVLAVVVAMGGASLFFF</sequence>
<accession>A0A8S2AJ29</accession>
<dbReference type="AlphaFoldDB" id="A0A8S2AJ29"/>
<reference evidence="3" key="1">
    <citation type="submission" date="2021-01" db="EMBL/GenBank/DDBJ databases">
        <authorList>
            <person name="Bezrukov I."/>
        </authorList>
    </citation>
    <scope>NUCLEOTIDE SEQUENCE</scope>
</reference>
<organism evidence="3 4">
    <name type="scientific">Arabidopsis arenosa</name>
    <name type="common">Sand rock-cress</name>
    <name type="synonym">Cardaminopsis arenosa</name>
    <dbReference type="NCBI Taxonomy" id="38785"/>
    <lineage>
        <taxon>Eukaryota</taxon>
        <taxon>Viridiplantae</taxon>
        <taxon>Streptophyta</taxon>
        <taxon>Embryophyta</taxon>
        <taxon>Tracheophyta</taxon>
        <taxon>Spermatophyta</taxon>
        <taxon>Magnoliopsida</taxon>
        <taxon>eudicotyledons</taxon>
        <taxon>Gunneridae</taxon>
        <taxon>Pentapetalae</taxon>
        <taxon>rosids</taxon>
        <taxon>malvids</taxon>
        <taxon>Brassicales</taxon>
        <taxon>Brassicaceae</taxon>
        <taxon>Camelineae</taxon>
        <taxon>Arabidopsis</taxon>
    </lineage>
</organism>
<keyword evidence="4" id="KW-1185">Reference proteome</keyword>
<name>A0A8S2AJ29_ARAAE</name>
<gene>
    <name evidence="3" type="ORF">AARE701A_LOCUS12117</name>
</gene>
<feature type="signal peptide" evidence="2">
    <location>
        <begin position="1"/>
        <end position="22"/>
    </location>
</feature>
<feature type="compositionally biased region" description="Polar residues" evidence="1">
    <location>
        <begin position="28"/>
        <end position="37"/>
    </location>
</feature>
<proteinExistence type="predicted"/>
<dbReference type="Proteomes" id="UP000682877">
    <property type="component" value="Chromosome 5"/>
</dbReference>
<dbReference type="EMBL" id="LR999455">
    <property type="protein sequence ID" value="CAE6069636.1"/>
    <property type="molecule type" value="Genomic_DNA"/>
</dbReference>
<evidence type="ECO:0000256" key="2">
    <source>
        <dbReference type="SAM" id="SignalP"/>
    </source>
</evidence>
<protein>
    <recommendedName>
        <fullName evidence="5">Transmembrane protein</fullName>
    </recommendedName>
</protein>
<evidence type="ECO:0000256" key="1">
    <source>
        <dbReference type="SAM" id="MobiDB-lite"/>
    </source>
</evidence>
<evidence type="ECO:0000313" key="3">
    <source>
        <dbReference type="EMBL" id="CAE6069636.1"/>
    </source>
</evidence>
<feature type="region of interest" description="Disordered" evidence="1">
    <location>
        <begin position="23"/>
        <end position="60"/>
    </location>
</feature>